<protein>
    <submittedName>
        <fullName evidence="3">Uncharacterized protein</fullName>
    </submittedName>
</protein>
<sequence>MGAQLSAHLEMANKTGVFTLQDKGILKVPPEVERLQAKLRTIDVSGNRLTALPDFLGGFTVLRQVTLDRNRFAEFPICLTKMPRLEVLSIESCGLKVLPEAIGDCPSLKRLVLDGNALASLPATIGKLVKLEALSVVGNQLTALPDEIGDLTISELNVSRNQLASLPASLARNQSLKIIKADENCLEDGSIPLVVFGDSSICSVTLEGNPFNSKKIRETPEYERVSVVAGV</sequence>
<keyword evidence="1" id="KW-0433">Leucine-rich repeat</keyword>
<dbReference type="InterPro" id="IPR003591">
    <property type="entry name" value="Leu-rich_rpt_typical-subtyp"/>
</dbReference>
<proteinExistence type="predicted"/>
<dbReference type="InterPro" id="IPR032675">
    <property type="entry name" value="LRR_dom_sf"/>
</dbReference>
<reference evidence="4" key="1">
    <citation type="submission" date="2011-02" db="EMBL/GenBank/DDBJ databases">
        <title>The Genome Sequence of Capsaspora owczarzaki ATCC 30864.</title>
        <authorList>
            <person name="Russ C."/>
            <person name="Cuomo C."/>
            <person name="Burger G."/>
            <person name="Gray M.W."/>
            <person name="Holland P.W.H."/>
            <person name="King N."/>
            <person name="Lang F.B.F."/>
            <person name="Roger A.J."/>
            <person name="Ruiz-Trillo I."/>
            <person name="Young S.K."/>
            <person name="Zeng Q."/>
            <person name="Gargeya S."/>
            <person name="Alvarado L."/>
            <person name="Berlin A."/>
            <person name="Chapman S.B."/>
            <person name="Chen Z."/>
            <person name="Freedman E."/>
            <person name="Gellesch M."/>
            <person name="Goldberg J."/>
            <person name="Griggs A."/>
            <person name="Gujja S."/>
            <person name="Heilman E."/>
            <person name="Heiman D."/>
            <person name="Howarth C."/>
            <person name="Mehta T."/>
            <person name="Neiman D."/>
            <person name="Pearson M."/>
            <person name="Roberts A."/>
            <person name="Saif S."/>
            <person name="Shea T."/>
            <person name="Shenoy N."/>
            <person name="Sisk P."/>
            <person name="Stolte C."/>
            <person name="Sykes S."/>
            <person name="White J."/>
            <person name="Yandava C."/>
            <person name="Haas B."/>
            <person name="Nusbaum C."/>
            <person name="Birren B."/>
        </authorList>
    </citation>
    <scope>NUCLEOTIDE SEQUENCE</scope>
    <source>
        <strain evidence="4">ATCC 30864</strain>
    </source>
</reference>
<dbReference type="OrthoDB" id="1728874at2759"/>
<keyword evidence="4" id="KW-1185">Reference proteome</keyword>
<evidence type="ECO:0000313" key="4">
    <source>
        <dbReference type="Proteomes" id="UP000008743"/>
    </source>
</evidence>
<dbReference type="Pfam" id="PF00560">
    <property type="entry name" value="LRR_1"/>
    <property type="match status" value="1"/>
</dbReference>
<dbReference type="Pfam" id="PF13855">
    <property type="entry name" value="LRR_8"/>
    <property type="match status" value="1"/>
</dbReference>
<dbReference type="Proteomes" id="UP000008743">
    <property type="component" value="Unassembled WGS sequence"/>
</dbReference>
<keyword evidence="2" id="KW-0677">Repeat</keyword>
<dbReference type="InterPro" id="IPR050216">
    <property type="entry name" value="LRR_domain-containing"/>
</dbReference>
<organism evidence="3 4">
    <name type="scientific">Capsaspora owczarzaki (strain ATCC 30864)</name>
    <dbReference type="NCBI Taxonomy" id="595528"/>
    <lineage>
        <taxon>Eukaryota</taxon>
        <taxon>Filasterea</taxon>
        <taxon>Capsaspora</taxon>
    </lineage>
</organism>
<dbReference type="SUPFAM" id="SSF52058">
    <property type="entry name" value="L domain-like"/>
    <property type="match status" value="1"/>
</dbReference>
<dbReference type="PANTHER" id="PTHR48051">
    <property type="match status" value="1"/>
</dbReference>
<evidence type="ECO:0000256" key="1">
    <source>
        <dbReference type="ARBA" id="ARBA00022614"/>
    </source>
</evidence>
<gene>
    <name evidence="3" type="ORF">CAOG_007023</name>
</gene>
<dbReference type="eggNOG" id="KOG0619">
    <property type="taxonomic scope" value="Eukaryota"/>
</dbReference>
<dbReference type="Gene3D" id="3.80.10.10">
    <property type="entry name" value="Ribonuclease Inhibitor"/>
    <property type="match status" value="1"/>
</dbReference>
<evidence type="ECO:0000256" key="2">
    <source>
        <dbReference type="ARBA" id="ARBA00022737"/>
    </source>
</evidence>
<dbReference type="STRING" id="595528.A0A0D2UP40"/>
<dbReference type="GO" id="GO:0005737">
    <property type="term" value="C:cytoplasm"/>
    <property type="evidence" value="ECO:0007669"/>
    <property type="project" value="TreeGrafter"/>
</dbReference>
<dbReference type="SMART" id="SM00364">
    <property type="entry name" value="LRR_BAC"/>
    <property type="match status" value="4"/>
</dbReference>
<dbReference type="InterPro" id="IPR001611">
    <property type="entry name" value="Leu-rich_rpt"/>
</dbReference>
<evidence type="ECO:0000313" key="3">
    <source>
        <dbReference type="EMBL" id="KJE96751.1"/>
    </source>
</evidence>
<name>A0A0D2UP40_CAPO3</name>
<dbReference type="EMBL" id="KE346372">
    <property type="protein sequence ID" value="KJE96751.1"/>
    <property type="molecule type" value="Genomic_DNA"/>
</dbReference>
<dbReference type="InParanoid" id="A0A0D2UP40"/>
<dbReference type="SMART" id="SM00369">
    <property type="entry name" value="LRR_TYP"/>
    <property type="match status" value="5"/>
</dbReference>
<dbReference type="PhylomeDB" id="A0A0D2UP40"/>
<accession>A0A0D2UP40</accession>
<dbReference type="PANTHER" id="PTHR48051:SF1">
    <property type="entry name" value="RAS SUPPRESSOR PROTEIN 1"/>
    <property type="match status" value="1"/>
</dbReference>
<dbReference type="AlphaFoldDB" id="A0A0D2UP40"/>